<reference evidence="2 3" key="1">
    <citation type="submission" date="2016-12" db="EMBL/GenBank/DDBJ databases">
        <title>Isolation and genomic insights into novel planktonic Zetaproteobacteria from stratified waters of the Chesapeake Bay.</title>
        <authorList>
            <person name="McAllister S.M."/>
            <person name="Kato S."/>
            <person name="Chan C.S."/>
            <person name="Chiu B.K."/>
            <person name="Field E.K."/>
        </authorList>
    </citation>
    <scope>NUCLEOTIDE SEQUENCE [LARGE SCALE GENOMIC DNA]</scope>
    <source>
        <strain evidence="2 3">CP-5</strain>
    </source>
</reference>
<evidence type="ECO:0000313" key="3">
    <source>
        <dbReference type="Proteomes" id="UP000231701"/>
    </source>
</evidence>
<name>A0A2K8L531_MARES</name>
<protein>
    <submittedName>
        <fullName evidence="2">Uncharacterized protein</fullName>
    </submittedName>
</protein>
<feature type="transmembrane region" description="Helical" evidence="1">
    <location>
        <begin position="16"/>
        <end position="35"/>
    </location>
</feature>
<accession>A0A2K8L531</accession>
<evidence type="ECO:0000313" key="2">
    <source>
        <dbReference type="EMBL" id="ATX80094.1"/>
    </source>
</evidence>
<dbReference type="Proteomes" id="UP000231701">
    <property type="component" value="Chromosome"/>
</dbReference>
<keyword evidence="1" id="KW-1133">Transmembrane helix</keyword>
<dbReference type="AlphaFoldDB" id="A0A2K8L531"/>
<dbReference type="RefSeq" id="WP_257790593.1">
    <property type="nucleotide sequence ID" value="NZ_CP018799.1"/>
</dbReference>
<evidence type="ECO:0000256" key="1">
    <source>
        <dbReference type="SAM" id="Phobius"/>
    </source>
</evidence>
<organism evidence="2 3">
    <name type="scientific">Mariprofundus aestuarium</name>
    <dbReference type="NCBI Taxonomy" id="1921086"/>
    <lineage>
        <taxon>Bacteria</taxon>
        <taxon>Pseudomonadati</taxon>
        <taxon>Pseudomonadota</taxon>
        <taxon>Candidatius Mariprofundia</taxon>
        <taxon>Mariprofundales</taxon>
        <taxon>Mariprofundaceae</taxon>
        <taxon>Mariprofundus</taxon>
    </lineage>
</organism>
<keyword evidence="1" id="KW-0472">Membrane</keyword>
<sequence length="40" mass="4581">MNDLSKEEKAKEKKKVLTGLLLTAVVFGWFLYYLISHIPG</sequence>
<gene>
    <name evidence="2" type="ORF">Ga0123461_1681</name>
</gene>
<dbReference type="KEGG" id="maes:Ga0123461_1681"/>
<keyword evidence="3" id="KW-1185">Reference proteome</keyword>
<dbReference type="EMBL" id="CP018799">
    <property type="protein sequence ID" value="ATX80094.1"/>
    <property type="molecule type" value="Genomic_DNA"/>
</dbReference>
<keyword evidence="1" id="KW-0812">Transmembrane</keyword>
<proteinExistence type="predicted"/>